<proteinExistence type="predicted"/>
<comment type="caution">
    <text evidence="1">The sequence shown here is derived from an EMBL/GenBank/DDBJ whole genome shotgun (WGS) entry which is preliminary data.</text>
</comment>
<reference evidence="1" key="1">
    <citation type="submission" date="2022-02" db="EMBL/GenBank/DDBJ databases">
        <title>Plant Genome Project.</title>
        <authorList>
            <person name="Zhang R.-G."/>
        </authorList>
    </citation>
    <scope>NUCLEOTIDE SEQUENCE</scope>
    <source>
        <strain evidence="1">AT1</strain>
    </source>
</reference>
<evidence type="ECO:0000313" key="2">
    <source>
        <dbReference type="Proteomes" id="UP001062846"/>
    </source>
</evidence>
<organism evidence="1 2">
    <name type="scientific">Rhododendron molle</name>
    <name type="common">Chinese azalea</name>
    <name type="synonym">Azalea mollis</name>
    <dbReference type="NCBI Taxonomy" id="49168"/>
    <lineage>
        <taxon>Eukaryota</taxon>
        <taxon>Viridiplantae</taxon>
        <taxon>Streptophyta</taxon>
        <taxon>Embryophyta</taxon>
        <taxon>Tracheophyta</taxon>
        <taxon>Spermatophyta</taxon>
        <taxon>Magnoliopsida</taxon>
        <taxon>eudicotyledons</taxon>
        <taxon>Gunneridae</taxon>
        <taxon>Pentapetalae</taxon>
        <taxon>asterids</taxon>
        <taxon>Ericales</taxon>
        <taxon>Ericaceae</taxon>
        <taxon>Ericoideae</taxon>
        <taxon>Rhodoreae</taxon>
        <taxon>Rhododendron</taxon>
    </lineage>
</organism>
<gene>
    <name evidence="1" type="ORF">RHMOL_Rhmol01G0075000</name>
</gene>
<name>A0ACC0Q0G1_RHOML</name>
<dbReference type="Proteomes" id="UP001062846">
    <property type="component" value="Chromosome 1"/>
</dbReference>
<protein>
    <submittedName>
        <fullName evidence="1">Uncharacterized protein</fullName>
    </submittedName>
</protein>
<accession>A0ACC0Q0G1</accession>
<evidence type="ECO:0000313" key="1">
    <source>
        <dbReference type="EMBL" id="KAI8570906.1"/>
    </source>
</evidence>
<keyword evidence="2" id="KW-1185">Reference proteome</keyword>
<dbReference type="EMBL" id="CM046388">
    <property type="protein sequence ID" value="KAI8570906.1"/>
    <property type="molecule type" value="Genomic_DNA"/>
</dbReference>
<sequence>MAFVMTVTSSFLILVMIMIRKINILLVILYILIIGSVELLYLSSVLYKFNQGGHLPLAAFLMVIMFIWNDVYRRKYCYELDHKVSPIEVKEIFDNGHFCRVPRLAIFFSDLEYGWDSMNNLRVEDHKPCNTILVSIINDSPLPP</sequence>